<dbReference type="VEuPathDB" id="TriTrypDB:ADEAN_000947000"/>
<dbReference type="AlphaFoldDB" id="A0A7G2CSD9"/>
<feature type="region of interest" description="Disordered" evidence="1">
    <location>
        <begin position="460"/>
        <end position="487"/>
    </location>
</feature>
<evidence type="ECO:0000313" key="3">
    <source>
        <dbReference type="Proteomes" id="UP000515908"/>
    </source>
</evidence>
<feature type="region of interest" description="Disordered" evidence="1">
    <location>
        <begin position="418"/>
        <end position="438"/>
    </location>
</feature>
<keyword evidence="3" id="KW-1185">Reference proteome</keyword>
<name>A0A7G2CSD9_9TRYP</name>
<feature type="compositionally biased region" description="Basic and acidic residues" evidence="1">
    <location>
        <begin position="418"/>
        <end position="429"/>
    </location>
</feature>
<sequence length="662" mass="75259">MMRRNSFWLATTIPRSVWDPKHHNPNWSDSYAADIAARRHWPAKKWSVALEPRTPTEWLQFSHRNLAYAYNGALRACSSFPEMVTYYNEMKQRGVKVDVDTLNVILTRAARYEHIETDDIFLLFDEMTALGARPDIAVVETLHTVLEHSASKPFEWREARRRQLVELYNHLAVEEIARLKGYRANALLAAQLQRIRGNLRELSASLSPSVYKQYFPVIESGTLLLQELHHFLWEFVSPDHPAMEVPSLQLRIPHIGTVMKRPPVNAAPGTIKATDFEDTDVCSVILAAVERSIDMDLHDERPISERRLYLSLLSMLTLSGVLYTADLIAQLMELVKYSVDDRSRDTDAQRLLRYALRGSSAAHDEEYRRLWKTVEKVVDARTVGRYIAARDPWSTMRICYDEKFSFRSYPPPQLVAAHKTEGEGKKPATEQESTTSQEAVLKPTENVEGVNAELMVGEIQEDVNPTKPAEGSNEKEDTNNNSTSKAEIKTVEGLKLRWDDVKRLIEKTGALSDPRSAPHAMEVFTGQMVFLRVAATGYRYGTRAAAFTTQAAGDLAGEEQHFTEGVHITVWIQLLQCITEVHADMEKYIADHPTAEPEFECWESMLILLRCILDYSASQVQHGGGAEAQKLFDTAAALRSRLVEESLTRFNGRMRILWLQES</sequence>
<accession>A0A7G2CSD9</accession>
<evidence type="ECO:0000256" key="1">
    <source>
        <dbReference type="SAM" id="MobiDB-lite"/>
    </source>
</evidence>
<dbReference type="Gene3D" id="1.25.40.10">
    <property type="entry name" value="Tetratricopeptide repeat domain"/>
    <property type="match status" value="1"/>
</dbReference>
<organism evidence="2 3">
    <name type="scientific">Angomonas deanei</name>
    <dbReference type="NCBI Taxonomy" id="59799"/>
    <lineage>
        <taxon>Eukaryota</taxon>
        <taxon>Discoba</taxon>
        <taxon>Euglenozoa</taxon>
        <taxon>Kinetoplastea</taxon>
        <taxon>Metakinetoplastina</taxon>
        <taxon>Trypanosomatida</taxon>
        <taxon>Trypanosomatidae</taxon>
        <taxon>Strigomonadinae</taxon>
        <taxon>Angomonas</taxon>
    </lineage>
</organism>
<dbReference type="InterPro" id="IPR011990">
    <property type="entry name" value="TPR-like_helical_dom_sf"/>
</dbReference>
<gene>
    <name evidence="2" type="ORF">ADEAN_000947000</name>
</gene>
<dbReference type="Proteomes" id="UP000515908">
    <property type="component" value="Chromosome 23"/>
</dbReference>
<protein>
    <submittedName>
        <fullName evidence="2">Uncharacterized protein</fullName>
    </submittedName>
</protein>
<dbReference type="EMBL" id="LR877167">
    <property type="protein sequence ID" value="CAD2221931.1"/>
    <property type="molecule type" value="Genomic_DNA"/>
</dbReference>
<evidence type="ECO:0000313" key="2">
    <source>
        <dbReference type="EMBL" id="CAD2221931.1"/>
    </source>
</evidence>
<reference evidence="2 3" key="1">
    <citation type="submission" date="2020-08" db="EMBL/GenBank/DDBJ databases">
        <authorList>
            <person name="Newling K."/>
            <person name="Davey J."/>
            <person name="Forrester S."/>
        </authorList>
    </citation>
    <scope>NUCLEOTIDE SEQUENCE [LARGE SCALE GENOMIC DNA]</scope>
    <source>
        <strain evidence="3">Crithidia deanei Carvalho (ATCC PRA-265)</strain>
    </source>
</reference>
<proteinExistence type="predicted"/>